<gene>
    <name evidence="1" type="ORF">JL111_19860</name>
</gene>
<evidence type="ECO:0000313" key="1">
    <source>
        <dbReference type="EMBL" id="MBL3675723.1"/>
    </source>
</evidence>
<dbReference type="RefSeq" id="WP_202380360.1">
    <property type="nucleotide sequence ID" value="NZ_BNCL01000042.1"/>
</dbReference>
<sequence length="74" mass="7955">MTKVLPRLKDLGRPLTVNLPLCFILNMRLKCVCTPSLGKVHAASGQNLQQHFAAIVEGSNDAIVAKDLNSIALS</sequence>
<proteinExistence type="predicted"/>
<reference evidence="1 2" key="1">
    <citation type="submission" date="2021-01" db="EMBL/GenBank/DDBJ databases">
        <title>011410 draft genome.</title>
        <authorList>
            <person name="Lang L."/>
        </authorList>
    </citation>
    <scope>NUCLEOTIDE SEQUENCE [LARGE SCALE GENOMIC DNA]</scope>
    <source>
        <strain evidence="1 2">KCTC 42845</strain>
    </source>
</reference>
<dbReference type="Proteomes" id="UP000644749">
    <property type="component" value="Unassembled WGS sequence"/>
</dbReference>
<evidence type="ECO:0000313" key="2">
    <source>
        <dbReference type="Proteomes" id="UP000644749"/>
    </source>
</evidence>
<accession>A0ABS1SAF7</accession>
<comment type="caution">
    <text evidence="1">The sequence shown here is derived from an EMBL/GenBank/DDBJ whole genome shotgun (WGS) entry which is preliminary data.</text>
</comment>
<dbReference type="EMBL" id="JAESHT010000042">
    <property type="protein sequence ID" value="MBL3675723.1"/>
    <property type="molecule type" value="Genomic_DNA"/>
</dbReference>
<organism evidence="1 2">
    <name type="scientific">Paracoccus aerius</name>
    <dbReference type="NCBI Taxonomy" id="1915382"/>
    <lineage>
        <taxon>Bacteria</taxon>
        <taxon>Pseudomonadati</taxon>
        <taxon>Pseudomonadota</taxon>
        <taxon>Alphaproteobacteria</taxon>
        <taxon>Rhodobacterales</taxon>
        <taxon>Paracoccaceae</taxon>
        <taxon>Paracoccus</taxon>
    </lineage>
</organism>
<protein>
    <submittedName>
        <fullName evidence="1">Uncharacterized protein</fullName>
    </submittedName>
</protein>
<name>A0ABS1SAF7_9RHOB</name>
<keyword evidence="2" id="KW-1185">Reference proteome</keyword>